<keyword evidence="4" id="KW-1185">Reference proteome</keyword>
<proteinExistence type="predicted"/>
<evidence type="ECO:0000259" key="2">
    <source>
        <dbReference type="Pfam" id="PF00497"/>
    </source>
</evidence>
<dbReference type="AlphaFoldDB" id="A0A222FKM3"/>
<dbReference type="Gene3D" id="3.40.190.10">
    <property type="entry name" value="Periplasmic binding protein-like II"/>
    <property type="match status" value="1"/>
</dbReference>
<evidence type="ECO:0000313" key="4">
    <source>
        <dbReference type="Proteomes" id="UP000202440"/>
    </source>
</evidence>
<dbReference type="EMBL" id="CP022530">
    <property type="protein sequence ID" value="ASP39136.1"/>
    <property type="molecule type" value="Genomic_DNA"/>
</dbReference>
<dbReference type="Pfam" id="PF00497">
    <property type="entry name" value="SBP_bac_3"/>
    <property type="match status" value="1"/>
</dbReference>
<keyword evidence="1" id="KW-0812">Transmembrane</keyword>
<evidence type="ECO:0000313" key="3">
    <source>
        <dbReference type="EMBL" id="ASP39136.1"/>
    </source>
</evidence>
<evidence type="ECO:0000256" key="1">
    <source>
        <dbReference type="SAM" id="Phobius"/>
    </source>
</evidence>
<name>A0A222FKM3_9GAMM</name>
<gene>
    <name evidence="3" type="ORF">CHH28_10785</name>
</gene>
<keyword evidence="1" id="KW-0472">Membrane</keyword>
<feature type="transmembrane region" description="Helical" evidence="1">
    <location>
        <begin position="37"/>
        <end position="58"/>
    </location>
</feature>
<organism evidence="3 4">
    <name type="scientific">Bacterioplanes sanyensis</name>
    <dbReference type="NCBI Taxonomy" id="1249553"/>
    <lineage>
        <taxon>Bacteria</taxon>
        <taxon>Pseudomonadati</taxon>
        <taxon>Pseudomonadota</taxon>
        <taxon>Gammaproteobacteria</taxon>
        <taxon>Oceanospirillales</taxon>
        <taxon>Oceanospirillaceae</taxon>
        <taxon>Bacterioplanes</taxon>
    </lineage>
</organism>
<sequence>MKRRLPYQIRMSAGQYTALQAHQLVCKGISAKEGIVMMLRSSVMLMLLLPIVAAAQTLSIRSDTWYPMNGDPQADKPGFMIEIAKAIFEPQGITIDYRLMPWERALSEVRAGRIDCVVGAYVEDAPDFVFPEQPWGLIMLFSLCVQVMIGVTTAI</sequence>
<protein>
    <recommendedName>
        <fullName evidence="2">Solute-binding protein family 3/N-terminal domain-containing protein</fullName>
    </recommendedName>
</protein>
<reference evidence="3 4" key="1">
    <citation type="submission" date="2017-07" db="EMBL/GenBank/DDBJ databases">
        <title>Annotated genome sequence of Bacterioplanes sanyensis isolated from Red Sea.</title>
        <authorList>
            <person name="Rehman Z.U."/>
        </authorList>
    </citation>
    <scope>NUCLEOTIDE SEQUENCE [LARGE SCALE GENOMIC DNA]</scope>
    <source>
        <strain evidence="3 4">NV9</strain>
    </source>
</reference>
<feature type="transmembrane region" description="Helical" evidence="1">
    <location>
        <begin position="135"/>
        <end position="154"/>
    </location>
</feature>
<dbReference type="Proteomes" id="UP000202440">
    <property type="component" value="Chromosome"/>
</dbReference>
<dbReference type="SUPFAM" id="SSF53850">
    <property type="entry name" value="Periplasmic binding protein-like II"/>
    <property type="match status" value="1"/>
</dbReference>
<accession>A0A222FKM3</accession>
<dbReference type="InterPro" id="IPR001638">
    <property type="entry name" value="Solute-binding_3/MltF_N"/>
</dbReference>
<feature type="domain" description="Solute-binding protein family 3/N-terminal" evidence="2">
    <location>
        <begin position="63"/>
        <end position="121"/>
    </location>
</feature>
<keyword evidence="1" id="KW-1133">Transmembrane helix</keyword>
<dbReference type="KEGG" id="bsan:CHH28_10785"/>